<comment type="caution">
    <text evidence="2">The sequence shown here is derived from an EMBL/GenBank/DDBJ whole genome shotgun (WGS) entry which is preliminary data.</text>
</comment>
<evidence type="ECO:0008006" key="4">
    <source>
        <dbReference type="Google" id="ProtNLM"/>
    </source>
</evidence>
<accession>A0A433Q5W8</accession>
<proteinExistence type="predicted"/>
<name>A0A433Q5W8_9FUNG</name>
<evidence type="ECO:0000313" key="2">
    <source>
        <dbReference type="EMBL" id="RUS25173.1"/>
    </source>
</evidence>
<evidence type="ECO:0000256" key="1">
    <source>
        <dbReference type="SAM" id="SignalP"/>
    </source>
</evidence>
<protein>
    <recommendedName>
        <fullName evidence="4">FZ domain-containing protein</fullName>
    </recommendedName>
</protein>
<reference evidence="2 3" key="1">
    <citation type="journal article" date="2018" name="New Phytol.">
        <title>Phylogenomics of Endogonaceae and evolution of mycorrhizas within Mucoromycota.</title>
        <authorList>
            <person name="Chang Y."/>
            <person name="Desiro A."/>
            <person name="Na H."/>
            <person name="Sandor L."/>
            <person name="Lipzen A."/>
            <person name="Clum A."/>
            <person name="Barry K."/>
            <person name="Grigoriev I.V."/>
            <person name="Martin F.M."/>
            <person name="Stajich J.E."/>
            <person name="Smith M.E."/>
            <person name="Bonito G."/>
            <person name="Spatafora J.W."/>
        </authorList>
    </citation>
    <scope>NUCLEOTIDE SEQUENCE [LARGE SCALE GENOMIC DNA]</scope>
    <source>
        <strain evidence="2 3">AD002</strain>
    </source>
</reference>
<feature type="non-terminal residue" evidence="2">
    <location>
        <position position="218"/>
    </location>
</feature>
<keyword evidence="1" id="KW-0732">Signal</keyword>
<dbReference type="EMBL" id="RBNJ01013732">
    <property type="protein sequence ID" value="RUS25173.1"/>
    <property type="molecule type" value="Genomic_DNA"/>
</dbReference>
<evidence type="ECO:0000313" key="3">
    <source>
        <dbReference type="Proteomes" id="UP000274822"/>
    </source>
</evidence>
<gene>
    <name evidence="2" type="ORF">BC938DRAFT_472527</name>
</gene>
<feature type="signal peptide" evidence="1">
    <location>
        <begin position="1"/>
        <end position="21"/>
    </location>
</feature>
<dbReference type="Proteomes" id="UP000274822">
    <property type="component" value="Unassembled WGS sequence"/>
</dbReference>
<dbReference type="AlphaFoldDB" id="A0A433Q5W8"/>
<organism evidence="2 3">
    <name type="scientific">Jimgerdemannia flammicorona</name>
    <dbReference type="NCBI Taxonomy" id="994334"/>
    <lineage>
        <taxon>Eukaryota</taxon>
        <taxon>Fungi</taxon>
        <taxon>Fungi incertae sedis</taxon>
        <taxon>Mucoromycota</taxon>
        <taxon>Mucoromycotina</taxon>
        <taxon>Endogonomycetes</taxon>
        <taxon>Endogonales</taxon>
        <taxon>Endogonaceae</taxon>
        <taxon>Jimgerdemannia</taxon>
    </lineage>
</organism>
<feature type="chain" id="PRO_5019132473" description="FZ domain-containing protein" evidence="1">
    <location>
        <begin position="22"/>
        <end position="218"/>
    </location>
</feature>
<keyword evidence="3" id="KW-1185">Reference proteome</keyword>
<sequence length="218" mass="24126">MPISSTHLLFIISIIPVAVFAQSCLLLSGSFACPAFQQYYIDVEGLRAKNAWLSNATDVPSFDQALTQYIDSTDYYRIFWYDKLSCNAPSASQVVPYARYAITKLCTELVQDSQFSLPCSFQHNMNPPPLCRETCDAYVDSLNLTSSMGEPCVANMATIQRNQTLSDQRSDCGSWPGLNGTTDQGCIRGSLNEPSNCHGSFICGEIGNIFMDGFRMKK</sequence>